<reference evidence="2 3" key="1">
    <citation type="submission" date="2018-08" db="EMBL/GenBank/DDBJ databases">
        <title>A genome reference for cultivated species of the human gut microbiota.</title>
        <authorList>
            <person name="Zou Y."/>
            <person name="Xue W."/>
            <person name="Luo G."/>
        </authorList>
    </citation>
    <scope>NUCLEOTIDE SEQUENCE [LARGE SCALE GENOMIC DNA]</scope>
    <source>
        <strain evidence="2 3">AM22-9LB</strain>
    </source>
</reference>
<comment type="caution">
    <text evidence="2">The sequence shown here is derived from an EMBL/GenBank/DDBJ whole genome shotgun (WGS) entry which is preliminary data.</text>
</comment>
<accession>A0A414SEY6</accession>
<protein>
    <recommendedName>
        <fullName evidence="1">SMEK domain-containing protein</fullName>
    </recommendedName>
</protein>
<dbReference type="InterPro" id="IPR047740">
    <property type="entry name" value="SMEK_dom"/>
</dbReference>
<evidence type="ECO:0000259" key="1">
    <source>
        <dbReference type="Pfam" id="PF21941"/>
    </source>
</evidence>
<dbReference type="EMBL" id="QRHZ01000003">
    <property type="protein sequence ID" value="RHG17867.1"/>
    <property type="molecule type" value="Genomic_DNA"/>
</dbReference>
<feature type="domain" description="SMEK" evidence="1">
    <location>
        <begin position="11"/>
        <end position="149"/>
    </location>
</feature>
<organism evidence="2 3">
    <name type="scientific">Blautia obeum</name>
    <dbReference type="NCBI Taxonomy" id="40520"/>
    <lineage>
        <taxon>Bacteria</taxon>
        <taxon>Bacillati</taxon>
        <taxon>Bacillota</taxon>
        <taxon>Clostridia</taxon>
        <taxon>Lachnospirales</taxon>
        <taxon>Lachnospiraceae</taxon>
        <taxon>Blautia</taxon>
    </lineage>
</organism>
<dbReference type="NCBIfam" id="NF033859">
    <property type="entry name" value="SMEK_N"/>
    <property type="match status" value="1"/>
</dbReference>
<proteinExistence type="predicted"/>
<sequence>MLKETEIMKEIIDIFSREKMNIQSQCKAGLFDDNKYWENIIRYLMNAVYGLDLKNLNEEKINYPGIDLGDQSEKMGIQVTETKTSAKLVRSLDKVLENKVYEVYPKFCMFVLGDKQKTYSFDENKYKGKIIFDPSSDIYDFQDLINKINKMNREEMQDILNYLKMEFSEKRTDEIRQNIVHVLSYLDNSWKWIERAKEGGSFFTDAYRCTKYLERYEIISGCLSREESSKLFALLTDINQLIDYMEEGLNYIQKKEKGRRHSRGLTLYVDSYTSSLSHSIMAKAKNVLDNRDIYDVLKKKIM</sequence>
<dbReference type="RefSeq" id="WP_118197719.1">
    <property type="nucleotide sequence ID" value="NZ_QRHZ01000003.1"/>
</dbReference>
<evidence type="ECO:0000313" key="3">
    <source>
        <dbReference type="Proteomes" id="UP000284220"/>
    </source>
</evidence>
<dbReference type="AlphaFoldDB" id="A0A414SEY6"/>
<gene>
    <name evidence="2" type="ORF">DW272_07510</name>
</gene>
<dbReference type="Proteomes" id="UP000284220">
    <property type="component" value="Unassembled WGS sequence"/>
</dbReference>
<evidence type="ECO:0000313" key="2">
    <source>
        <dbReference type="EMBL" id="RHG17867.1"/>
    </source>
</evidence>
<dbReference type="Pfam" id="PF21941">
    <property type="entry name" value="SMEK_N"/>
    <property type="match status" value="1"/>
</dbReference>
<name>A0A414SEY6_9FIRM</name>